<protein>
    <submittedName>
        <fullName evidence="2">Glutaredoxin</fullName>
    </submittedName>
</protein>
<keyword evidence="3" id="KW-1185">Reference proteome</keyword>
<accession>A0A1H0B9K1</accession>
<dbReference type="PROSITE" id="PS51354">
    <property type="entry name" value="GLUTAREDOXIN_2"/>
    <property type="match status" value="1"/>
</dbReference>
<name>A0A1H0B9K1_9BACI</name>
<evidence type="ECO:0000313" key="2">
    <source>
        <dbReference type="EMBL" id="SDN42315.1"/>
    </source>
</evidence>
<dbReference type="AlphaFoldDB" id="A0A1H0B9K1"/>
<evidence type="ECO:0000313" key="3">
    <source>
        <dbReference type="Proteomes" id="UP000199334"/>
    </source>
</evidence>
<evidence type="ECO:0000259" key="1">
    <source>
        <dbReference type="Pfam" id="PF00462"/>
    </source>
</evidence>
<dbReference type="RefSeq" id="WP_093856703.1">
    <property type="nucleotide sequence ID" value="NZ_BJVZ01000029.1"/>
</dbReference>
<dbReference type="STRING" id="237069.SAMN05216498_2273"/>
<dbReference type="Gene3D" id="3.40.30.10">
    <property type="entry name" value="Glutaredoxin"/>
    <property type="match status" value="1"/>
</dbReference>
<dbReference type="CDD" id="cd02976">
    <property type="entry name" value="NrdH"/>
    <property type="match status" value="1"/>
</dbReference>
<dbReference type="EMBL" id="FNIG01000004">
    <property type="protein sequence ID" value="SDN42315.1"/>
    <property type="molecule type" value="Genomic_DNA"/>
</dbReference>
<dbReference type="SUPFAM" id="SSF52833">
    <property type="entry name" value="Thioredoxin-like"/>
    <property type="match status" value="1"/>
</dbReference>
<feature type="domain" description="Glutaredoxin" evidence="1">
    <location>
        <begin position="6"/>
        <end position="64"/>
    </location>
</feature>
<dbReference type="Pfam" id="PF00462">
    <property type="entry name" value="Glutaredoxin"/>
    <property type="match status" value="1"/>
</dbReference>
<dbReference type="InterPro" id="IPR036249">
    <property type="entry name" value="Thioredoxin-like_sf"/>
</dbReference>
<dbReference type="Proteomes" id="UP000199334">
    <property type="component" value="Unassembled WGS sequence"/>
</dbReference>
<dbReference type="OrthoDB" id="9795531at2"/>
<dbReference type="InterPro" id="IPR002109">
    <property type="entry name" value="Glutaredoxin"/>
</dbReference>
<gene>
    <name evidence="2" type="ORF">SAMN05216498_2273</name>
</gene>
<organism evidence="2 3">
    <name type="scientific">Tenuibacillus multivorans</name>
    <dbReference type="NCBI Taxonomy" id="237069"/>
    <lineage>
        <taxon>Bacteria</taxon>
        <taxon>Bacillati</taxon>
        <taxon>Bacillota</taxon>
        <taxon>Bacilli</taxon>
        <taxon>Bacillales</taxon>
        <taxon>Bacillaceae</taxon>
        <taxon>Tenuibacillus</taxon>
    </lineage>
</organism>
<reference evidence="2 3" key="1">
    <citation type="submission" date="2016-10" db="EMBL/GenBank/DDBJ databases">
        <authorList>
            <person name="de Groot N.N."/>
        </authorList>
    </citation>
    <scope>NUCLEOTIDE SEQUENCE [LARGE SCALE GENOMIC DNA]</scope>
    <source>
        <strain evidence="2 3">CGMCC 1.3442</strain>
    </source>
</reference>
<sequence>MPEQKITVYTRENCTKSERLRKMLNRWGVDFEEKNVTENRTYLKELQNHNIFAAPVTFIGDQCIQGVQHDRLKSELDL</sequence>
<proteinExistence type="predicted"/>